<dbReference type="PANTHER" id="PTHR43441">
    <property type="entry name" value="RIBOSOMAL-PROTEIN-SERINE ACETYLTRANSFERASE"/>
    <property type="match status" value="1"/>
</dbReference>
<evidence type="ECO:0000259" key="1">
    <source>
        <dbReference type="PROSITE" id="PS51186"/>
    </source>
</evidence>
<gene>
    <name evidence="2" type="ORF">MUN87_06605</name>
</gene>
<protein>
    <submittedName>
        <fullName evidence="2">GNAT family N-acetyltransferase</fullName>
    </submittedName>
</protein>
<sequence length="182" mass="21152">MFYHKIDEELSLKLIELKDAERVFTLTDSSRDYLRKWLPWLDFTTKLEDTKTFIKNSLKGYAEGESLTTFIVYQNEIVGTAGYNSLDWSNKIAYIGYWLGEDYQGKGIMTRVAGALTDYAINELNMNKVDIRAAAQNHKSRAVPERLGYVQEGSVRQAEWLYDHYVDHVIYGMLAEEWKKKA</sequence>
<evidence type="ECO:0000313" key="3">
    <source>
        <dbReference type="Proteomes" id="UP000831537"/>
    </source>
</evidence>
<evidence type="ECO:0000313" key="2">
    <source>
        <dbReference type="EMBL" id="UOQ86552.1"/>
    </source>
</evidence>
<dbReference type="InterPro" id="IPR000182">
    <property type="entry name" value="GNAT_dom"/>
</dbReference>
<dbReference type="Gene3D" id="3.40.630.30">
    <property type="match status" value="1"/>
</dbReference>
<dbReference type="Pfam" id="PF13302">
    <property type="entry name" value="Acetyltransf_3"/>
    <property type="match status" value="1"/>
</dbReference>
<reference evidence="2 3" key="1">
    <citation type="submission" date="2022-04" db="EMBL/GenBank/DDBJ databases">
        <title>Gracilibacillus sp. isolated from saltern.</title>
        <authorList>
            <person name="Won M."/>
            <person name="Lee C.-M."/>
            <person name="Woen H.-Y."/>
            <person name="Kwon S.-W."/>
        </authorList>
    </citation>
    <scope>NUCLEOTIDE SEQUENCE [LARGE SCALE GENOMIC DNA]</scope>
    <source>
        <strain evidence="2 3">SSPM10-3</strain>
    </source>
</reference>
<dbReference type="PROSITE" id="PS51186">
    <property type="entry name" value="GNAT"/>
    <property type="match status" value="1"/>
</dbReference>
<dbReference type="RefSeq" id="WP_244746917.1">
    <property type="nucleotide sequence ID" value="NZ_CP095071.1"/>
</dbReference>
<name>A0ABY4GSB2_9BACI</name>
<dbReference type="PANTHER" id="PTHR43441:SF12">
    <property type="entry name" value="RIBOSOMAL N-ACETYLTRANSFERASE YDAF-RELATED"/>
    <property type="match status" value="1"/>
</dbReference>
<organism evidence="2 3">
    <name type="scientific">Gracilibacillus salinarum</name>
    <dbReference type="NCBI Taxonomy" id="2932255"/>
    <lineage>
        <taxon>Bacteria</taxon>
        <taxon>Bacillati</taxon>
        <taxon>Bacillota</taxon>
        <taxon>Bacilli</taxon>
        <taxon>Bacillales</taxon>
        <taxon>Bacillaceae</taxon>
        <taxon>Gracilibacillus</taxon>
    </lineage>
</organism>
<dbReference type="Proteomes" id="UP000831537">
    <property type="component" value="Chromosome"/>
</dbReference>
<accession>A0ABY4GSB2</accession>
<proteinExistence type="predicted"/>
<dbReference type="CDD" id="cd04301">
    <property type="entry name" value="NAT_SF"/>
    <property type="match status" value="1"/>
</dbReference>
<dbReference type="InterPro" id="IPR016181">
    <property type="entry name" value="Acyl_CoA_acyltransferase"/>
</dbReference>
<feature type="domain" description="N-acetyltransferase" evidence="1">
    <location>
        <begin position="15"/>
        <end position="176"/>
    </location>
</feature>
<dbReference type="SUPFAM" id="SSF55729">
    <property type="entry name" value="Acyl-CoA N-acyltransferases (Nat)"/>
    <property type="match status" value="1"/>
</dbReference>
<keyword evidence="3" id="KW-1185">Reference proteome</keyword>
<dbReference type="EMBL" id="CP095071">
    <property type="protein sequence ID" value="UOQ86552.1"/>
    <property type="molecule type" value="Genomic_DNA"/>
</dbReference>
<dbReference type="InterPro" id="IPR051908">
    <property type="entry name" value="Ribosomal_N-acetyltransferase"/>
</dbReference>